<proteinExistence type="predicted"/>
<organism evidence="1 2">
    <name type="scientific">Paraburkholderia acidiphila</name>
    <dbReference type="NCBI Taxonomy" id="2571747"/>
    <lineage>
        <taxon>Bacteria</taxon>
        <taxon>Pseudomonadati</taxon>
        <taxon>Pseudomonadota</taxon>
        <taxon>Betaproteobacteria</taxon>
        <taxon>Burkholderiales</taxon>
        <taxon>Burkholderiaceae</taxon>
        <taxon>Paraburkholderia</taxon>
    </lineage>
</organism>
<accession>A0A7Z2G308</accession>
<gene>
    <name evidence="1" type="ORF">FAZ97_04875</name>
</gene>
<dbReference type="EMBL" id="CP046909">
    <property type="protein sequence ID" value="QGZ54303.1"/>
    <property type="molecule type" value="Genomic_DNA"/>
</dbReference>
<dbReference type="Proteomes" id="UP000434209">
    <property type="component" value="Chromosome 1"/>
</dbReference>
<dbReference type="KEGG" id="pacp:FAZ97_04875"/>
<dbReference type="RefSeq" id="WP_158757436.1">
    <property type="nucleotide sequence ID" value="NZ_CP046909.1"/>
</dbReference>
<keyword evidence="2" id="KW-1185">Reference proteome</keyword>
<dbReference type="AlphaFoldDB" id="A0A7Z2G308"/>
<protein>
    <submittedName>
        <fullName evidence="1">Uncharacterized protein</fullName>
    </submittedName>
</protein>
<name>A0A7Z2G308_9BURK</name>
<evidence type="ECO:0000313" key="2">
    <source>
        <dbReference type="Proteomes" id="UP000434209"/>
    </source>
</evidence>
<sequence length="117" mass="12707">MRRLSSDSIASPLVTPLRLVPVGPARTIPIDVLIPDAGGMREPAREARVQLFERVRESGTHVDYCVVVTPIGADQTAFNDFADQLTGDDPDELVDLALSGVLFARADELDDESEDTE</sequence>
<evidence type="ECO:0000313" key="1">
    <source>
        <dbReference type="EMBL" id="QGZ54303.1"/>
    </source>
</evidence>
<reference evidence="1 2" key="1">
    <citation type="submission" date="2019-12" db="EMBL/GenBank/DDBJ databases">
        <title>Paraburkholderia acidiphila 7Q-K02 sp. nov and Paraburkholderia acidisoli DHF22 sp. nov., two strains isolated from forest soil.</title>
        <authorList>
            <person name="Gao Z."/>
            <person name="Qiu L."/>
        </authorList>
    </citation>
    <scope>NUCLEOTIDE SEQUENCE [LARGE SCALE GENOMIC DNA]</scope>
    <source>
        <strain evidence="1 2">7Q-K02</strain>
    </source>
</reference>